<dbReference type="FunFam" id="3.40.50.300:FF:000025">
    <property type="entry name" value="ATP-dependent Clp protease subunit"/>
    <property type="match status" value="1"/>
</dbReference>
<dbReference type="SUPFAM" id="SSF52540">
    <property type="entry name" value="P-loop containing nucleoside triphosphate hydrolases"/>
    <property type="match status" value="2"/>
</dbReference>
<dbReference type="GO" id="GO:0005737">
    <property type="term" value="C:cytoplasm"/>
    <property type="evidence" value="ECO:0007669"/>
    <property type="project" value="TreeGrafter"/>
</dbReference>
<name>A0AA39A7X2_VITRO</name>
<dbReference type="FunFam" id="1.10.8.60:FF:000017">
    <property type="entry name" value="ATP-dependent chaperone ClpB"/>
    <property type="match status" value="1"/>
</dbReference>
<dbReference type="Pfam" id="PF17871">
    <property type="entry name" value="AAA_lid_9"/>
    <property type="match status" value="1"/>
</dbReference>
<dbReference type="GO" id="GO:0005524">
    <property type="term" value="F:ATP binding"/>
    <property type="evidence" value="ECO:0007669"/>
    <property type="project" value="UniProtKB-KW"/>
</dbReference>
<feature type="domain" description="Clp ATPase C-terminal" evidence="9">
    <location>
        <begin position="534"/>
        <end position="630"/>
    </location>
</feature>
<dbReference type="InterPro" id="IPR041546">
    <property type="entry name" value="ClpA/ClpB_AAA_lid"/>
</dbReference>
<evidence type="ECO:0000259" key="9">
    <source>
        <dbReference type="SMART" id="SM01086"/>
    </source>
</evidence>
<evidence type="ECO:0000313" key="11">
    <source>
        <dbReference type="Proteomes" id="UP001168098"/>
    </source>
</evidence>
<keyword evidence="11" id="KW-1185">Reference proteome</keyword>
<organism evidence="10 11">
    <name type="scientific">Vitis rotundifolia</name>
    <name type="common">Muscadine grape</name>
    <dbReference type="NCBI Taxonomy" id="103349"/>
    <lineage>
        <taxon>Eukaryota</taxon>
        <taxon>Viridiplantae</taxon>
        <taxon>Streptophyta</taxon>
        <taxon>Embryophyta</taxon>
        <taxon>Tracheophyta</taxon>
        <taxon>Spermatophyta</taxon>
        <taxon>Magnoliopsida</taxon>
        <taxon>eudicotyledons</taxon>
        <taxon>Gunneridae</taxon>
        <taxon>Pentapetalae</taxon>
        <taxon>rosids</taxon>
        <taxon>Vitales</taxon>
        <taxon>Vitaceae</taxon>
        <taxon>Viteae</taxon>
        <taxon>Vitis</taxon>
    </lineage>
</organism>
<protein>
    <submittedName>
        <fullName evidence="10">Uncharacterized protein</fullName>
    </submittedName>
</protein>
<proteinExistence type="inferred from homology"/>
<dbReference type="InterPro" id="IPR001270">
    <property type="entry name" value="ClpA/B"/>
</dbReference>
<sequence>MGSLLAGAKFRGDFEERLKAVLKEVTASNGQIILFIDEIHTVVGAGAVSGAMDAGNLLKPMLGRGELRCIGATTLNEYRKYIEKDPALERRFQQVFCGQPSVEDTISILRGLRERYELHHGVKISDSALVSAAVLADRYITERFLPDKAIDLVDEAAAKLKIEITSKPTELDEIDRAVIKLEMEKLSLKSDTDKASRERLSKLENDLLSLKQKQKDLTDQWEQEKVLMTRIRSIKEEIDRVNLEMESAEREYNLNRAAELKYGTLISLQRQLEEAEKNLANYRKSGKSLLREEVTDLDIAEIVSKWTGIPLSNLQQSERDKLVLLEQVLHQRVVGQENAVKSVADAIRRSRAGLSDPNRPIASFMFMGPTGVGKTELAKALAGYLFNTENALVRIDMTEYMEKHAVSRLVGAPPGYVGYEEGGQLTEVVRRRPYSVVLFDEIEKAHHDVFNILLQLLDDGRITDSQGRTVSFTNCVVIMTSNIGSHCILETLQSTDKKEAVYEIMKKQVVELARQTFRPEFMNRIDEYIVFQPLDSKEISKIVEIQMNRLRERLKQKKIDLHYTKEAVELLGTQGFDPNFGARPVKRVIQQMVENEIAMGILRGDFKEDESIIIDADMSANIPPHKRLLIKKLESSSPMDAMVA</sequence>
<dbReference type="InterPro" id="IPR003593">
    <property type="entry name" value="AAA+_ATPase"/>
</dbReference>
<comment type="caution">
    <text evidence="10">The sequence shown here is derived from an EMBL/GenBank/DDBJ whole genome shotgun (WGS) entry which is preliminary data.</text>
</comment>
<dbReference type="InterPro" id="IPR027417">
    <property type="entry name" value="P-loop_NTPase"/>
</dbReference>
<feature type="coiled-coil region" evidence="7">
    <location>
        <begin position="193"/>
        <end position="292"/>
    </location>
</feature>
<dbReference type="InterPro" id="IPR050130">
    <property type="entry name" value="ClpA_ClpB"/>
</dbReference>
<dbReference type="CDD" id="cd19499">
    <property type="entry name" value="RecA-like_ClpB_Hsp104-like"/>
    <property type="match status" value="1"/>
</dbReference>
<dbReference type="PROSITE" id="PS00871">
    <property type="entry name" value="CLPAB_2"/>
    <property type="match status" value="1"/>
</dbReference>
<dbReference type="InterPro" id="IPR018368">
    <property type="entry name" value="ClpA/B_CS1"/>
</dbReference>
<dbReference type="PANTHER" id="PTHR11638">
    <property type="entry name" value="ATP-DEPENDENT CLP PROTEASE"/>
    <property type="match status" value="1"/>
</dbReference>
<keyword evidence="3 6" id="KW-0547">Nucleotide-binding</keyword>
<dbReference type="SMART" id="SM00382">
    <property type="entry name" value="AAA"/>
    <property type="match status" value="1"/>
</dbReference>
<dbReference type="PANTHER" id="PTHR11638:SF86">
    <property type="entry name" value="CHAPERONE PROTEIN CLPB4, MITOCHONDRIAL"/>
    <property type="match status" value="1"/>
</dbReference>
<dbReference type="FunFam" id="3.40.50.300:FF:000120">
    <property type="entry name" value="ATP-dependent chaperone ClpB"/>
    <property type="match status" value="1"/>
</dbReference>
<feature type="domain" description="AAA+ ATPase" evidence="8">
    <location>
        <begin position="360"/>
        <end position="514"/>
    </location>
</feature>
<dbReference type="PRINTS" id="PR00300">
    <property type="entry name" value="CLPPROTEASEA"/>
</dbReference>
<dbReference type="Gene3D" id="1.10.8.60">
    <property type="match status" value="1"/>
</dbReference>
<dbReference type="Pfam" id="PF10431">
    <property type="entry name" value="ClpB_D2-small"/>
    <property type="match status" value="1"/>
</dbReference>
<evidence type="ECO:0000313" key="10">
    <source>
        <dbReference type="EMBL" id="KAJ9702633.1"/>
    </source>
</evidence>
<keyword evidence="7" id="KW-0175">Coiled coil</keyword>
<comment type="similarity">
    <text evidence="1 6">Belongs to the ClpA/ClpB family.</text>
</comment>
<evidence type="ECO:0000259" key="8">
    <source>
        <dbReference type="SMART" id="SM00382"/>
    </source>
</evidence>
<evidence type="ECO:0000256" key="2">
    <source>
        <dbReference type="ARBA" id="ARBA00022737"/>
    </source>
</evidence>
<reference evidence="10 11" key="1">
    <citation type="journal article" date="2023" name="BMC Biotechnol.">
        <title>Vitis rotundifolia cv Carlos genome sequencing.</title>
        <authorList>
            <person name="Huff M."/>
            <person name="Hulse-Kemp A."/>
            <person name="Scheffler B."/>
            <person name="Youngblood R."/>
            <person name="Simpson S."/>
            <person name="Babiker E."/>
            <person name="Staton M."/>
        </authorList>
    </citation>
    <scope>NUCLEOTIDE SEQUENCE [LARGE SCALE GENOMIC DNA]</scope>
    <source>
        <tissue evidence="10">Leaf</tissue>
    </source>
</reference>
<dbReference type="CDD" id="cd00009">
    <property type="entry name" value="AAA"/>
    <property type="match status" value="1"/>
</dbReference>
<evidence type="ECO:0000256" key="5">
    <source>
        <dbReference type="ARBA" id="ARBA00023186"/>
    </source>
</evidence>
<dbReference type="Pfam" id="PF07724">
    <property type="entry name" value="AAA_2"/>
    <property type="match status" value="1"/>
</dbReference>
<evidence type="ECO:0000256" key="4">
    <source>
        <dbReference type="ARBA" id="ARBA00022840"/>
    </source>
</evidence>
<evidence type="ECO:0000256" key="6">
    <source>
        <dbReference type="RuleBase" id="RU004432"/>
    </source>
</evidence>
<evidence type="ECO:0000256" key="1">
    <source>
        <dbReference type="ARBA" id="ARBA00008675"/>
    </source>
</evidence>
<evidence type="ECO:0000256" key="3">
    <source>
        <dbReference type="ARBA" id="ARBA00022741"/>
    </source>
</evidence>
<dbReference type="SMART" id="SM01086">
    <property type="entry name" value="ClpB_D2-small"/>
    <property type="match status" value="1"/>
</dbReference>
<dbReference type="Proteomes" id="UP001168098">
    <property type="component" value="Unassembled WGS sequence"/>
</dbReference>
<evidence type="ECO:0000256" key="7">
    <source>
        <dbReference type="SAM" id="Coils"/>
    </source>
</evidence>
<dbReference type="InterPro" id="IPR019489">
    <property type="entry name" value="Clp_ATPase_C"/>
</dbReference>
<keyword evidence="4 6" id="KW-0067">ATP-binding</keyword>
<dbReference type="EMBL" id="JARBHA010000004">
    <property type="protein sequence ID" value="KAJ9702633.1"/>
    <property type="molecule type" value="Genomic_DNA"/>
</dbReference>
<dbReference type="PROSITE" id="PS00870">
    <property type="entry name" value="CLPAB_1"/>
    <property type="match status" value="1"/>
</dbReference>
<keyword evidence="2" id="KW-0677">Repeat</keyword>
<gene>
    <name evidence="10" type="ORF">PVL29_004394</name>
</gene>
<dbReference type="Gene3D" id="3.40.50.300">
    <property type="entry name" value="P-loop containing nucleotide triphosphate hydrolases"/>
    <property type="match status" value="3"/>
</dbReference>
<dbReference type="Pfam" id="PF00004">
    <property type="entry name" value="AAA"/>
    <property type="match status" value="1"/>
</dbReference>
<dbReference type="InterPro" id="IPR003959">
    <property type="entry name" value="ATPase_AAA_core"/>
</dbReference>
<dbReference type="GO" id="GO:0034605">
    <property type="term" value="P:cellular response to heat"/>
    <property type="evidence" value="ECO:0007669"/>
    <property type="project" value="TreeGrafter"/>
</dbReference>
<dbReference type="InterPro" id="IPR028299">
    <property type="entry name" value="ClpA/B_CS2"/>
</dbReference>
<keyword evidence="5 6" id="KW-0143">Chaperone</keyword>
<accession>A0AA39A7X2</accession>
<dbReference type="AlphaFoldDB" id="A0AA39A7X2"/>
<dbReference type="GO" id="GO:0016887">
    <property type="term" value="F:ATP hydrolysis activity"/>
    <property type="evidence" value="ECO:0007669"/>
    <property type="project" value="InterPro"/>
</dbReference>